<dbReference type="SFLD" id="SFLDG00002">
    <property type="entry name" value="C1.7:_P-type_atpase_like"/>
    <property type="match status" value="1"/>
</dbReference>
<dbReference type="SFLD" id="SFLDF00027">
    <property type="entry name" value="p-type_atpase"/>
    <property type="match status" value="1"/>
</dbReference>
<evidence type="ECO:0000256" key="4">
    <source>
        <dbReference type="ARBA" id="ARBA00022840"/>
    </source>
</evidence>
<dbReference type="InterPro" id="IPR006068">
    <property type="entry name" value="ATPase_P-typ_cation-transptr_C"/>
</dbReference>
<dbReference type="SMART" id="SM00831">
    <property type="entry name" value="Cation_ATPase_N"/>
    <property type="match status" value="1"/>
</dbReference>
<proteinExistence type="predicted"/>
<comment type="catalytic activity">
    <reaction evidence="8">
        <text>ATP + H2O = ADP + phosphate + H(+)</text>
        <dbReference type="Rhea" id="RHEA:13065"/>
        <dbReference type="ChEBI" id="CHEBI:15377"/>
        <dbReference type="ChEBI" id="CHEBI:15378"/>
        <dbReference type="ChEBI" id="CHEBI:30616"/>
        <dbReference type="ChEBI" id="CHEBI:43474"/>
        <dbReference type="ChEBI" id="CHEBI:456216"/>
    </reaction>
</comment>
<dbReference type="InterPro" id="IPR059000">
    <property type="entry name" value="ATPase_P-type_domA"/>
</dbReference>
<protein>
    <submittedName>
        <fullName evidence="11">Putative cation-transporting ATPase I</fullName>
    </submittedName>
</protein>
<keyword evidence="3" id="KW-0547">Nucleotide-binding</keyword>
<dbReference type="InterPro" id="IPR023214">
    <property type="entry name" value="HAD_sf"/>
</dbReference>
<keyword evidence="12" id="KW-1185">Reference proteome</keyword>
<dbReference type="PRINTS" id="PR00119">
    <property type="entry name" value="CATATPASE"/>
</dbReference>
<dbReference type="InterPro" id="IPR036163">
    <property type="entry name" value="HMA_dom_sf"/>
</dbReference>
<dbReference type="SUPFAM" id="SSF81665">
    <property type="entry name" value="Calcium ATPase, transmembrane domain M"/>
    <property type="match status" value="1"/>
</dbReference>
<dbReference type="PANTHER" id="PTHR42861">
    <property type="entry name" value="CALCIUM-TRANSPORTING ATPASE"/>
    <property type="match status" value="1"/>
</dbReference>
<evidence type="ECO:0000256" key="9">
    <source>
        <dbReference type="SAM" id="MobiDB-lite"/>
    </source>
</evidence>
<evidence type="ECO:0000256" key="5">
    <source>
        <dbReference type="ARBA" id="ARBA00022967"/>
    </source>
</evidence>
<keyword evidence="5" id="KW-1278">Translocase</keyword>
<evidence type="ECO:0000256" key="1">
    <source>
        <dbReference type="ARBA" id="ARBA00004651"/>
    </source>
</evidence>
<dbReference type="GO" id="GO:0005886">
    <property type="term" value="C:plasma membrane"/>
    <property type="evidence" value="ECO:0007669"/>
    <property type="project" value="UniProtKB-SubCell"/>
</dbReference>
<dbReference type="InterPro" id="IPR044492">
    <property type="entry name" value="P_typ_ATPase_HD_dom"/>
</dbReference>
<evidence type="ECO:0000313" key="12">
    <source>
        <dbReference type="Proteomes" id="UP000599074"/>
    </source>
</evidence>
<comment type="subcellular location">
    <subcellularLocation>
        <location evidence="1">Cell membrane</location>
        <topology evidence="1">Multi-pass membrane protein</topology>
    </subcellularLocation>
</comment>
<dbReference type="SFLD" id="SFLDS00003">
    <property type="entry name" value="Haloacid_Dehalogenase"/>
    <property type="match status" value="1"/>
</dbReference>
<dbReference type="NCBIfam" id="TIGR01494">
    <property type="entry name" value="ATPase_P-type"/>
    <property type="match status" value="2"/>
</dbReference>
<dbReference type="PRINTS" id="PR00120">
    <property type="entry name" value="HATPASE"/>
</dbReference>
<dbReference type="GO" id="GO:0005524">
    <property type="term" value="F:ATP binding"/>
    <property type="evidence" value="ECO:0007669"/>
    <property type="project" value="UniProtKB-KW"/>
</dbReference>
<keyword evidence="2" id="KW-0812">Transmembrane</keyword>
<dbReference type="Gene3D" id="3.40.50.1000">
    <property type="entry name" value="HAD superfamily/HAD-like"/>
    <property type="match status" value="1"/>
</dbReference>
<dbReference type="Gene3D" id="2.70.150.10">
    <property type="entry name" value="Calcium-transporting ATPase, cytoplasmic transduction domain A"/>
    <property type="match status" value="1"/>
</dbReference>
<dbReference type="InterPro" id="IPR018303">
    <property type="entry name" value="ATPase_P-typ_P_site"/>
</dbReference>
<evidence type="ECO:0000313" key="11">
    <source>
        <dbReference type="EMBL" id="GII24423.1"/>
    </source>
</evidence>
<name>A0A8J3X554_9ACTN</name>
<dbReference type="InterPro" id="IPR006121">
    <property type="entry name" value="HMA_dom"/>
</dbReference>
<sequence length="1477" mass="153992">MGHGRAHIEVRGIDRPGNEAVIKRLEEHLNRIHGVHWAEVNAVLGRVVVSFDEDVLSPYDVIDAIEDVEEAHQLETEGFPRGRPEHPGDVEPLYRQLYALGGDALGLVLSTMRPALGGRTLPADLLSVLSLIEATPRLRHELSERLGRAATDLTLAVTHAVAQGLTPGIPVGLLIDATLRATLIAEINARREVWHRREPELHLDREDIPEEPVRVPPRPVPLPPGPVESYANRASAVALAAAAGAAAITRNRNTARTALSVITPKAARLSQEVFAARLGRALCARGVIPLEARVLRRLDRIDTVVVDARVLTTGRFAIGELVGADADLSPEEESDLRARAGSLLDPSDPGTVRTRGGWRLGSLNRVAPRDQRSTAQRSIADRLRTPGGVLLGLVRGGTLVAVLVAVPELAPNAPDLVASARAVGPLIVAGIGSGLGERFDADAVIPTGTHLAGEIRRLQEQGRVVALVAGEGQSALMSSDCGIGMVREDAPVPWAADLLCGPGLAQACRILDSVVAARAVSRRGALIALYGSVAAALLALSGPSGAGQSGRARVAVNAAAVTGMAMAALSARSVDERPDPVPTDETQWHALDIDTALSRLETTPAGLTAEEADARLAEQPSVHGHREDGFVRTTLDELANPLTPLLATGAAMSAATGAVTDAALIGSVMGGNAIIGAVQRVSADRALRRLARDTSLRATVRRGGDEVEADADQLVPGDVILLRAGDAVPADCRILEAANLEVDESSLTGESQLVTKTALATAAVSVAERRSMLYEGTVVAAGEATCLVVATGPLTEFGRSGRAAQAGPPERGVQARLMRLTGASIPIALGSGAALVVGGLLRGRPLSATLGTAVSLAVAAVPEGLPLVATVGQIAAARRLAQRGALVRDQSTTEALGRVDVLCFDKTGTLTEGRLGLQRVSDGLVDNPVDRLSPITAMVLAAALRASPTGVDHVPHPTDQAVIAAGPVAGVSPDDSVGGWRVVDDVPFEPARGYHATLGSTRRGLVLCLKGAPEVVLPACVRWRRGDEVRRMDRQARVAIEAEVDRLARQGYRVLAVAQCPVTNRRSISPDLIADLEFLGLLALADSARPEAKDAVARLRRAGVKVIMLTGDHPTTAEAIAAELDIVDSGRVMTGPELDDLDDDKLAEVLPQVSVFARVTPAHKVRIVRALQQRGHTAAMTGDGANDAAAIRLADVGIALGKRGTDAARESADLIVTDDRIETIIDAVVEGRAMWASVRDAVSVLVGGNLGEISFTLGTGLLAPAGSPLNARQLLLVNLLTDLLPSMALAVRPPARRTPEDLLYEGPETSLGRTLARDTAVRAVSTAGATTGAWLFARGTGTQARASTVALVTLVGTQLGQTLVAGWRSPLVIGASAASAAVLGTIIQTPGVSQFFGCRPIGPVAWATSLAASGIGTAGAVAASRVAERFWPGWAEPDGTVPDAGELLPAERELTAEPEPSTPDTRPKRVRRGKEHT</sequence>
<organism evidence="11 12">
    <name type="scientific">Planosporangium mesophilum</name>
    <dbReference type="NCBI Taxonomy" id="689768"/>
    <lineage>
        <taxon>Bacteria</taxon>
        <taxon>Bacillati</taxon>
        <taxon>Actinomycetota</taxon>
        <taxon>Actinomycetes</taxon>
        <taxon>Micromonosporales</taxon>
        <taxon>Micromonosporaceae</taxon>
        <taxon>Planosporangium</taxon>
    </lineage>
</organism>
<dbReference type="Gene3D" id="3.40.1110.10">
    <property type="entry name" value="Calcium-transporting ATPase, cytoplasmic domain N"/>
    <property type="match status" value="1"/>
</dbReference>
<comment type="caution">
    <text evidence="11">The sequence shown here is derived from an EMBL/GenBank/DDBJ whole genome shotgun (WGS) entry which is preliminary data.</text>
</comment>
<reference evidence="11" key="1">
    <citation type="submission" date="2021-01" db="EMBL/GenBank/DDBJ databases">
        <title>Whole genome shotgun sequence of Planosporangium mesophilum NBRC 109066.</title>
        <authorList>
            <person name="Komaki H."/>
            <person name="Tamura T."/>
        </authorList>
    </citation>
    <scope>NUCLEOTIDE SEQUENCE</scope>
    <source>
        <strain evidence="11">NBRC 109066</strain>
    </source>
</reference>
<feature type="compositionally biased region" description="Basic residues" evidence="9">
    <location>
        <begin position="1468"/>
        <end position="1477"/>
    </location>
</feature>
<dbReference type="InterPro" id="IPR001757">
    <property type="entry name" value="P_typ_ATPase"/>
</dbReference>
<evidence type="ECO:0000259" key="10">
    <source>
        <dbReference type="SMART" id="SM00831"/>
    </source>
</evidence>
<keyword evidence="4" id="KW-0067">ATP-binding</keyword>
<dbReference type="GO" id="GO:0016887">
    <property type="term" value="F:ATP hydrolysis activity"/>
    <property type="evidence" value="ECO:0007669"/>
    <property type="project" value="InterPro"/>
</dbReference>
<evidence type="ECO:0000256" key="2">
    <source>
        <dbReference type="ARBA" id="ARBA00022692"/>
    </source>
</evidence>
<dbReference type="InterPro" id="IPR023298">
    <property type="entry name" value="ATPase_P-typ_TM_dom_sf"/>
</dbReference>
<dbReference type="SUPFAM" id="SSF81660">
    <property type="entry name" value="Metal cation-transporting ATPase, ATP-binding domain N"/>
    <property type="match status" value="1"/>
</dbReference>
<dbReference type="CDD" id="cd00371">
    <property type="entry name" value="HMA"/>
    <property type="match status" value="1"/>
</dbReference>
<dbReference type="PROSITE" id="PS00154">
    <property type="entry name" value="ATPASE_E1_E2"/>
    <property type="match status" value="1"/>
</dbReference>
<accession>A0A8J3X554</accession>
<keyword evidence="7" id="KW-0472">Membrane</keyword>
<evidence type="ECO:0000256" key="8">
    <source>
        <dbReference type="ARBA" id="ARBA00049360"/>
    </source>
</evidence>
<dbReference type="Proteomes" id="UP000599074">
    <property type="component" value="Unassembled WGS sequence"/>
</dbReference>
<dbReference type="InterPro" id="IPR023299">
    <property type="entry name" value="ATPase_P-typ_cyto_dom_N"/>
</dbReference>
<dbReference type="Gene3D" id="3.30.70.100">
    <property type="match status" value="1"/>
</dbReference>
<feature type="domain" description="Cation-transporting P-type ATPase N-terminal" evidence="10">
    <location>
        <begin position="587"/>
        <end position="658"/>
    </location>
</feature>
<dbReference type="SUPFAM" id="SSF81653">
    <property type="entry name" value="Calcium ATPase, transduction domain A"/>
    <property type="match status" value="1"/>
</dbReference>
<evidence type="ECO:0000256" key="3">
    <source>
        <dbReference type="ARBA" id="ARBA00022741"/>
    </source>
</evidence>
<dbReference type="EMBL" id="BOON01000036">
    <property type="protein sequence ID" value="GII24423.1"/>
    <property type="molecule type" value="Genomic_DNA"/>
</dbReference>
<dbReference type="Pfam" id="PF00702">
    <property type="entry name" value="Hydrolase"/>
    <property type="match status" value="1"/>
</dbReference>
<dbReference type="SUPFAM" id="SSF56784">
    <property type="entry name" value="HAD-like"/>
    <property type="match status" value="1"/>
</dbReference>
<dbReference type="InterPro" id="IPR004014">
    <property type="entry name" value="ATPase_P-typ_cation-transptr_N"/>
</dbReference>
<feature type="region of interest" description="Disordered" evidence="9">
    <location>
        <begin position="1433"/>
        <end position="1477"/>
    </location>
</feature>
<dbReference type="Pfam" id="PF00689">
    <property type="entry name" value="Cation_ATPase_C"/>
    <property type="match status" value="1"/>
</dbReference>
<dbReference type="InterPro" id="IPR036412">
    <property type="entry name" value="HAD-like_sf"/>
</dbReference>
<evidence type="ECO:0000256" key="7">
    <source>
        <dbReference type="ARBA" id="ARBA00023136"/>
    </source>
</evidence>
<evidence type="ECO:0000256" key="6">
    <source>
        <dbReference type="ARBA" id="ARBA00022989"/>
    </source>
</evidence>
<keyword evidence="6" id="KW-1133">Transmembrane helix</keyword>
<dbReference type="InterPro" id="IPR008250">
    <property type="entry name" value="ATPase_P-typ_transduc_dom_A_sf"/>
</dbReference>
<dbReference type="SUPFAM" id="SSF55008">
    <property type="entry name" value="HMA, heavy metal-associated domain"/>
    <property type="match status" value="1"/>
</dbReference>
<dbReference type="Gene3D" id="1.20.1110.10">
    <property type="entry name" value="Calcium-transporting ATPase, transmembrane domain"/>
    <property type="match status" value="1"/>
</dbReference>
<dbReference type="GO" id="GO:0046872">
    <property type="term" value="F:metal ion binding"/>
    <property type="evidence" value="ECO:0007669"/>
    <property type="project" value="InterPro"/>
</dbReference>
<gene>
    <name evidence="11" type="primary">ctpI</name>
    <name evidence="11" type="ORF">Pme01_40200</name>
</gene>
<dbReference type="Pfam" id="PF00122">
    <property type="entry name" value="E1-E2_ATPase"/>
    <property type="match status" value="1"/>
</dbReference>